<feature type="domain" description="NUDE" evidence="9">
    <location>
        <begin position="149"/>
        <end position="324"/>
    </location>
</feature>
<dbReference type="Proteomes" id="UP000521943">
    <property type="component" value="Unassembled WGS sequence"/>
</dbReference>
<dbReference type="AlphaFoldDB" id="A0A8H6MGV6"/>
<comment type="caution">
    <text evidence="10">The sequence shown here is derived from an EMBL/GenBank/DDBJ whole genome shotgun (WGS) entry which is preliminary data.</text>
</comment>
<keyword evidence="3" id="KW-0963">Cytoplasm</keyword>
<feature type="compositionally biased region" description="Basic and acidic residues" evidence="8">
    <location>
        <begin position="427"/>
        <end position="445"/>
    </location>
</feature>
<evidence type="ECO:0000313" key="11">
    <source>
        <dbReference type="Proteomes" id="UP000521943"/>
    </source>
</evidence>
<dbReference type="GO" id="GO:0047496">
    <property type="term" value="P:vesicle transport along microtubule"/>
    <property type="evidence" value="ECO:0007669"/>
    <property type="project" value="TreeGrafter"/>
</dbReference>
<feature type="compositionally biased region" description="Low complexity" evidence="8">
    <location>
        <begin position="250"/>
        <end position="270"/>
    </location>
</feature>
<feature type="compositionally biased region" description="Polar residues" evidence="8">
    <location>
        <begin position="610"/>
        <end position="635"/>
    </location>
</feature>
<keyword evidence="11" id="KW-1185">Reference proteome</keyword>
<keyword evidence="6" id="KW-0206">Cytoskeleton</keyword>
<keyword evidence="4" id="KW-0493">Microtubule</keyword>
<dbReference type="GO" id="GO:0051642">
    <property type="term" value="P:centrosome localization"/>
    <property type="evidence" value="ECO:0007669"/>
    <property type="project" value="TreeGrafter"/>
</dbReference>
<feature type="compositionally biased region" description="Low complexity" evidence="8">
    <location>
        <begin position="328"/>
        <end position="343"/>
    </location>
</feature>
<dbReference type="OrthoDB" id="5877028at2759"/>
<organism evidence="10 11">
    <name type="scientific">Ephemerocybe angulata</name>
    <dbReference type="NCBI Taxonomy" id="980116"/>
    <lineage>
        <taxon>Eukaryota</taxon>
        <taxon>Fungi</taxon>
        <taxon>Dikarya</taxon>
        <taxon>Basidiomycota</taxon>
        <taxon>Agaricomycotina</taxon>
        <taxon>Agaricomycetes</taxon>
        <taxon>Agaricomycetidae</taxon>
        <taxon>Agaricales</taxon>
        <taxon>Agaricineae</taxon>
        <taxon>Psathyrellaceae</taxon>
        <taxon>Ephemerocybe</taxon>
    </lineage>
</organism>
<gene>
    <name evidence="10" type="ORF">DFP72DRAFT_13759</name>
</gene>
<dbReference type="GO" id="GO:0007020">
    <property type="term" value="P:microtubule nucleation"/>
    <property type="evidence" value="ECO:0007669"/>
    <property type="project" value="TreeGrafter"/>
</dbReference>
<name>A0A8H6MGV6_9AGAR</name>
<sequence length="674" mass="73210">MTAVLSSMDALRKERPMSMDENGLSFLSSTTDWHAKYNEVLDMLAETKAELDEFHSASKELEAELEAELARTEKSQMDLKVKVSRAESERDDWKSKFMSLQTAHNTTTTSLQRELDRLRQEYQLIKVQLRELEMGNDDLERNERAVSSSLADMEAKYSRVLEEKILLEQELLEKVSLEEGSQRLKDELRDATEEISMLRNRLAEASAASEKAVAEALKQYKSSMPPPSTTRSPRKAGAGTPPALELADLSPSPTSTKSSKSTSSQISTPKNNTLNKSSLQRSGIYSRESPLSALRTTGFSRSTTTGSLYSPSTSTAARLPARATPVRTSTSSCSFASGSTTSTVSKNKGVQMVSEMRARVRNLEQKIHTRVPRLRMASITGRNSMSSNISSVPSSSSSVSNRVPSSSSSASNHSTAKTSWESGRPSPDSRKSNESLDRQAKKDSGESGWVLIMEDSPSPAKDKERERRERRRLSNPMAPTSFRNSRAASPSLSTGPTSAYLNMGASTSISASGRRSQSRLSGGNSSTSTVRPPHNSRPTSPTLLPMPTGNYYAPKRSTNAPNPLSQSTNRRPLTTSTYGPSSDYRSRSTAHPPLPISDHKKADSKELPTLPSQSTNVTLRASKSTSSGNAVSNLLSKSRIGRPSSGRKSGGGDALDIKDLRPRSGSGSTGFFGN</sequence>
<feature type="compositionally biased region" description="Low complexity" evidence="8">
    <location>
        <begin position="636"/>
        <end position="647"/>
    </location>
</feature>
<dbReference type="GO" id="GO:0007059">
    <property type="term" value="P:chromosome segregation"/>
    <property type="evidence" value="ECO:0007669"/>
    <property type="project" value="TreeGrafter"/>
</dbReference>
<feature type="region of interest" description="Disordered" evidence="8">
    <location>
        <begin position="367"/>
        <end position="674"/>
    </location>
</feature>
<evidence type="ECO:0000256" key="5">
    <source>
        <dbReference type="ARBA" id="ARBA00023054"/>
    </source>
</evidence>
<feature type="compositionally biased region" description="Low complexity" evidence="8">
    <location>
        <begin position="383"/>
        <end position="414"/>
    </location>
</feature>
<feature type="coiled-coil region" evidence="7">
    <location>
        <begin position="108"/>
        <end position="215"/>
    </location>
</feature>
<comment type="similarity">
    <text evidence="2">Belongs to the nudE family.</text>
</comment>
<protein>
    <recommendedName>
        <fullName evidence="9">NUDE domain-containing protein</fullName>
    </recommendedName>
</protein>
<evidence type="ECO:0000256" key="7">
    <source>
        <dbReference type="SAM" id="Coils"/>
    </source>
</evidence>
<proteinExistence type="inferred from homology"/>
<feature type="region of interest" description="Disordered" evidence="8">
    <location>
        <begin position="218"/>
        <end position="351"/>
    </location>
</feature>
<evidence type="ECO:0000313" key="10">
    <source>
        <dbReference type="EMBL" id="KAF6766309.1"/>
    </source>
</evidence>
<evidence type="ECO:0000256" key="8">
    <source>
        <dbReference type="SAM" id="MobiDB-lite"/>
    </source>
</evidence>
<dbReference type="GO" id="GO:0005874">
    <property type="term" value="C:microtubule"/>
    <property type="evidence" value="ECO:0007669"/>
    <property type="project" value="UniProtKB-KW"/>
</dbReference>
<feature type="compositionally biased region" description="Polar residues" evidence="8">
    <location>
        <begin position="271"/>
        <end position="283"/>
    </location>
</feature>
<evidence type="ECO:0000256" key="3">
    <source>
        <dbReference type="ARBA" id="ARBA00022490"/>
    </source>
</evidence>
<dbReference type="PANTHER" id="PTHR10921:SF1">
    <property type="entry name" value="NUCLEAR DISTRIBUTION PROTEIN NUDE HOMOLOG"/>
    <property type="match status" value="1"/>
</dbReference>
<dbReference type="GO" id="GO:0000776">
    <property type="term" value="C:kinetochore"/>
    <property type="evidence" value="ECO:0007669"/>
    <property type="project" value="TreeGrafter"/>
</dbReference>
<reference evidence="10 11" key="1">
    <citation type="submission" date="2020-07" db="EMBL/GenBank/DDBJ databases">
        <title>Comparative genomics of pyrophilous fungi reveals a link between fire events and developmental genes.</title>
        <authorList>
            <consortium name="DOE Joint Genome Institute"/>
            <person name="Steindorff A.S."/>
            <person name="Carver A."/>
            <person name="Calhoun S."/>
            <person name="Stillman K."/>
            <person name="Liu H."/>
            <person name="Lipzen A."/>
            <person name="Pangilinan J."/>
            <person name="Labutti K."/>
            <person name="Bruns T.D."/>
            <person name="Grigoriev I.V."/>
        </authorList>
    </citation>
    <scope>NUCLEOTIDE SEQUENCE [LARGE SCALE GENOMIC DNA]</scope>
    <source>
        <strain evidence="10 11">CBS 144469</strain>
    </source>
</reference>
<keyword evidence="5 7" id="KW-0175">Coiled coil</keyword>
<feature type="coiled-coil region" evidence="7">
    <location>
        <begin position="44"/>
        <end position="82"/>
    </location>
</feature>
<dbReference type="GO" id="GO:0000132">
    <property type="term" value="P:establishment of mitotic spindle orientation"/>
    <property type="evidence" value="ECO:0007669"/>
    <property type="project" value="TreeGrafter"/>
</dbReference>
<feature type="compositionally biased region" description="Basic and acidic residues" evidence="8">
    <location>
        <begin position="597"/>
        <end position="606"/>
    </location>
</feature>
<feature type="compositionally biased region" description="Polar residues" evidence="8">
    <location>
        <begin position="556"/>
        <end position="580"/>
    </location>
</feature>
<dbReference type="InterPro" id="IPR006964">
    <property type="entry name" value="NUDE_dom"/>
</dbReference>
<dbReference type="InterPro" id="IPR033494">
    <property type="entry name" value="NUDE"/>
</dbReference>
<evidence type="ECO:0000259" key="9">
    <source>
        <dbReference type="Pfam" id="PF04880"/>
    </source>
</evidence>
<evidence type="ECO:0000256" key="1">
    <source>
        <dbReference type="ARBA" id="ARBA00004245"/>
    </source>
</evidence>
<feature type="compositionally biased region" description="Polar residues" evidence="8">
    <location>
        <begin position="477"/>
        <end position="509"/>
    </location>
</feature>
<dbReference type="GO" id="GO:0005871">
    <property type="term" value="C:kinesin complex"/>
    <property type="evidence" value="ECO:0007669"/>
    <property type="project" value="TreeGrafter"/>
</dbReference>
<comment type="subcellular location">
    <subcellularLocation>
        <location evidence="1">Cytoplasm</location>
        <location evidence="1">Cytoskeleton</location>
    </subcellularLocation>
</comment>
<dbReference type="Pfam" id="PF04880">
    <property type="entry name" value="NUDE_C"/>
    <property type="match status" value="1"/>
</dbReference>
<feature type="compositionally biased region" description="Low complexity" evidence="8">
    <location>
        <begin position="510"/>
        <end position="528"/>
    </location>
</feature>
<evidence type="ECO:0000256" key="2">
    <source>
        <dbReference type="ARBA" id="ARBA00007429"/>
    </source>
</evidence>
<evidence type="ECO:0000256" key="4">
    <source>
        <dbReference type="ARBA" id="ARBA00022701"/>
    </source>
</evidence>
<accession>A0A8H6MGV6</accession>
<feature type="compositionally biased region" description="Low complexity" evidence="8">
    <location>
        <begin position="295"/>
        <end position="307"/>
    </location>
</feature>
<dbReference type="PANTHER" id="PTHR10921">
    <property type="entry name" value="NUCLEAR DISTRIBUTION PROTEIN NUDE HOMOLOG 1"/>
    <property type="match status" value="1"/>
</dbReference>
<dbReference type="Gene3D" id="6.10.250.1080">
    <property type="match status" value="1"/>
</dbReference>
<evidence type="ECO:0000256" key="6">
    <source>
        <dbReference type="ARBA" id="ARBA00023212"/>
    </source>
</evidence>
<dbReference type="EMBL" id="JACGCI010000001">
    <property type="protein sequence ID" value="KAF6766309.1"/>
    <property type="molecule type" value="Genomic_DNA"/>
</dbReference>
<dbReference type="GO" id="GO:0008017">
    <property type="term" value="F:microtubule binding"/>
    <property type="evidence" value="ECO:0007669"/>
    <property type="project" value="InterPro"/>
</dbReference>